<evidence type="ECO:0000313" key="10">
    <source>
        <dbReference type="Proteomes" id="UP001604336"/>
    </source>
</evidence>
<comment type="caution">
    <text evidence="9">The sequence shown here is derived from an EMBL/GenBank/DDBJ whole genome shotgun (WGS) entry which is preliminary data.</text>
</comment>
<protein>
    <recommendedName>
        <fullName evidence="6">Reticulon-like protein</fullName>
    </recommendedName>
</protein>
<dbReference type="InterPro" id="IPR045064">
    <property type="entry name" value="Reticulon-like"/>
</dbReference>
<dbReference type="InterPro" id="IPR003388">
    <property type="entry name" value="Reticulon"/>
</dbReference>
<dbReference type="EMBL" id="JBFOLK010000009">
    <property type="protein sequence ID" value="KAL2484769.1"/>
    <property type="molecule type" value="Genomic_DNA"/>
</dbReference>
<evidence type="ECO:0000256" key="4">
    <source>
        <dbReference type="ARBA" id="ARBA00022989"/>
    </source>
</evidence>
<evidence type="ECO:0000256" key="1">
    <source>
        <dbReference type="ARBA" id="ARBA00004477"/>
    </source>
</evidence>
<name>A0ABD1R9M5_9LAMI</name>
<dbReference type="AlphaFoldDB" id="A0ABD1R9M5"/>
<reference evidence="10" key="1">
    <citation type="submission" date="2024-07" db="EMBL/GenBank/DDBJ databases">
        <title>Two chromosome-level genome assemblies of Korean endemic species Abeliophyllum distichum and Forsythia ovata (Oleaceae).</title>
        <authorList>
            <person name="Jang H."/>
        </authorList>
    </citation>
    <scope>NUCLEOTIDE SEQUENCE [LARGE SCALE GENOMIC DNA]</scope>
</reference>
<evidence type="ECO:0000256" key="7">
    <source>
        <dbReference type="SAM" id="MobiDB-lite"/>
    </source>
</evidence>
<comment type="subcellular location">
    <subcellularLocation>
        <location evidence="1 6">Endoplasmic reticulum membrane</location>
        <topology evidence="1 6">Multi-pass membrane protein</topology>
    </subcellularLocation>
</comment>
<proteinExistence type="predicted"/>
<evidence type="ECO:0000256" key="5">
    <source>
        <dbReference type="ARBA" id="ARBA00023136"/>
    </source>
</evidence>
<evidence type="ECO:0000256" key="2">
    <source>
        <dbReference type="ARBA" id="ARBA00022692"/>
    </source>
</evidence>
<feature type="domain" description="Reticulon" evidence="8">
    <location>
        <begin position="70"/>
        <end position="121"/>
    </location>
</feature>
<dbReference type="Pfam" id="PF02453">
    <property type="entry name" value="Reticulon"/>
    <property type="match status" value="1"/>
</dbReference>
<dbReference type="Proteomes" id="UP001604336">
    <property type="component" value="Unassembled WGS sequence"/>
</dbReference>
<keyword evidence="3 6" id="KW-0256">Endoplasmic reticulum</keyword>
<evidence type="ECO:0000256" key="3">
    <source>
        <dbReference type="ARBA" id="ARBA00022824"/>
    </source>
</evidence>
<accession>A0ABD1R9M5</accession>
<evidence type="ECO:0000313" key="9">
    <source>
        <dbReference type="EMBL" id="KAL2484769.1"/>
    </source>
</evidence>
<organism evidence="9 10">
    <name type="scientific">Abeliophyllum distichum</name>
    <dbReference type="NCBI Taxonomy" id="126358"/>
    <lineage>
        <taxon>Eukaryota</taxon>
        <taxon>Viridiplantae</taxon>
        <taxon>Streptophyta</taxon>
        <taxon>Embryophyta</taxon>
        <taxon>Tracheophyta</taxon>
        <taxon>Spermatophyta</taxon>
        <taxon>Magnoliopsida</taxon>
        <taxon>eudicotyledons</taxon>
        <taxon>Gunneridae</taxon>
        <taxon>Pentapetalae</taxon>
        <taxon>asterids</taxon>
        <taxon>lamiids</taxon>
        <taxon>Lamiales</taxon>
        <taxon>Oleaceae</taxon>
        <taxon>Forsythieae</taxon>
        <taxon>Abeliophyllum</taxon>
    </lineage>
</organism>
<dbReference type="PANTHER" id="PTHR10994">
    <property type="entry name" value="RETICULON"/>
    <property type="match status" value="1"/>
</dbReference>
<feature type="region of interest" description="Disordered" evidence="7">
    <location>
        <begin position="1"/>
        <end position="45"/>
    </location>
</feature>
<gene>
    <name evidence="9" type="ORF">Adt_29525</name>
</gene>
<evidence type="ECO:0000259" key="8">
    <source>
        <dbReference type="PROSITE" id="PS50845"/>
    </source>
</evidence>
<dbReference type="PANTHER" id="PTHR10994:SF177">
    <property type="entry name" value="RETICULON-LIKE PROTEIN B15"/>
    <property type="match status" value="1"/>
</dbReference>
<keyword evidence="4 6" id="KW-1133">Transmembrane helix</keyword>
<dbReference type="GO" id="GO:0005789">
    <property type="term" value="C:endoplasmic reticulum membrane"/>
    <property type="evidence" value="ECO:0007669"/>
    <property type="project" value="UniProtKB-SubCell"/>
</dbReference>
<keyword evidence="5 6" id="KW-0472">Membrane</keyword>
<comment type="caution">
    <text evidence="6">Lacks conserved residue(s) required for the propagation of feature annotation.</text>
</comment>
<keyword evidence="10" id="KW-1185">Reference proteome</keyword>
<feature type="transmembrane region" description="Helical" evidence="6">
    <location>
        <begin position="102"/>
        <end position="120"/>
    </location>
</feature>
<dbReference type="PROSITE" id="PS50845">
    <property type="entry name" value="RETICULON"/>
    <property type="match status" value="1"/>
</dbReference>
<evidence type="ECO:0000256" key="6">
    <source>
        <dbReference type="RuleBase" id="RU363132"/>
    </source>
</evidence>
<keyword evidence="2 6" id="KW-0812">Transmembrane</keyword>
<sequence>MLDPVMGDEIGTGSKYSSMEKVHQSRVNNGHGHDYSSSFSSTDGEHTRQDRFHLFGRQKPIHKAFGDHKPADVVLWKNKQMSGALLAGAIVIWHLFEWIGYHLITFLCHSIILSLAILFVV</sequence>